<keyword evidence="2 5" id="KW-0547">Nucleotide-binding</keyword>
<protein>
    <submittedName>
        <fullName evidence="8">Serine/threonine protein kinase</fullName>
    </submittedName>
</protein>
<dbReference type="Proteomes" id="UP000321083">
    <property type="component" value="Unassembled WGS sequence"/>
</dbReference>
<organism evidence="8 9">
    <name type="scientific">Planctomyces bekefii</name>
    <dbReference type="NCBI Taxonomy" id="1653850"/>
    <lineage>
        <taxon>Bacteria</taxon>
        <taxon>Pseudomonadati</taxon>
        <taxon>Planctomycetota</taxon>
        <taxon>Planctomycetia</taxon>
        <taxon>Planctomycetales</taxon>
        <taxon>Planctomycetaceae</taxon>
        <taxon>Planctomyces</taxon>
    </lineage>
</organism>
<evidence type="ECO:0000256" key="6">
    <source>
        <dbReference type="SAM" id="Phobius"/>
    </source>
</evidence>
<sequence length="750" mass="83158">MNPLNFFRRTRVDQSVGSSRQAANMTWARSSMSTTFHSTHVFLRRNLWIWPIIAVIVLAGVGYLVRRAIESTMRDNLRSSLQTLLDVEVAMLQTWFQVQESNVQSAANSSEVRQITQVLINPTEASKIQPPGGPQLTAEEAHKRLERHLNPIMSSHRYSGYLLADRKKTILASSSQELVGQEEVPEFDDFLTKAMDGISIVSAPFRSNFQLKSASGRMTTQVPVMFAASPVRDENFQVIGALCLQIRPEEEFTEILQLGRLGNSGETYAFNRSGLMISNSRFDEDLKLLGLVSQDEGGASLLTIQLHDPGGNMVTGFRPKTLRRDMPMTLMVQKALDGTASFDLDGYSDYRGVPVVGAWKWLTGYEIGVATEMDYEEAYLPLTILQRTFQFMFGLLVLSSIAIFIFTIVVSRLQREARKAAVAAKQVGQYELLEKLGQGAMGVVYKGRHAMLRRPTAIKLLDLEKINPGSIARFEREVQITCQLNNPNTIAIYDYGRTPEGVFYYAMEFLDGINLETLVNQAGQQPEARVIHLLLQICGSLYEAHSKGLVHRDIKPANIMLNRRGGLSDVIKVLDFGLVKAIDEKKQAGMTAANSLTGTPLYISPEGINAPALVDARSDIYAVGATAYFLLTGHPPFVSNNLVELLRMHVMDPPVAPSQRLGRPVSPELETAVLACLEKNPANRPQTARDVANLLRKCREHGQWTVDDGDAWWGRFERGQLGGSSGRMARTMADNVADGPIGGGERKQPQ</sequence>
<dbReference type="GO" id="GO:0005524">
    <property type="term" value="F:ATP binding"/>
    <property type="evidence" value="ECO:0007669"/>
    <property type="project" value="UniProtKB-UniRule"/>
</dbReference>
<dbReference type="InterPro" id="IPR008271">
    <property type="entry name" value="Ser/Thr_kinase_AS"/>
</dbReference>
<keyword evidence="4 5" id="KW-0067">ATP-binding</keyword>
<evidence type="ECO:0000256" key="5">
    <source>
        <dbReference type="PROSITE-ProRule" id="PRU10141"/>
    </source>
</evidence>
<dbReference type="PROSITE" id="PS50011">
    <property type="entry name" value="PROTEIN_KINASE_DOM"/>
    <property type="match status" value="1"/>
</dbReference>
<dbReference type="EMBL" id="SRHE01000001">
    <property type="protein sequence ID" value="TWW12807.1"/>
    <property type="molecule type" value="Genomic_DNA"/>
</dbReference>
<dbReference type="Gene3D" id="3.30.450.20">
    <property type="entry name" value="PAS domain"/>
    <property type="match status" value="1"/>
</dbReference>
<evidence type="ECO:0000313" key="8">
    <source>
        <dbReference type="EMBL" id="TWW12807.1"/>
    </source>
</evidence>
<dbReference type="CDD" id="cd18773">
    <property type="entry name" value="PDC1_HK_sensor"/>
    <property type="match status" value="1"/>
</dbReference>
<evidence type="ECO:0000256" key="2">
    <source>
        <dbReference type="ARBA" id="ARBA00022741"/>
    </source>
</evidence>
<keyword evidence="8" id="KW-0723">Serine/threonine-protein kinase</keyword>
<gene>
    <name evidence="8" type="ORF">E3A20_00090</name>
</gene>
<dbReference type="SUPFAM" id="SSF56112">
    <property type="entry name" value="Protein kinase-like (PK-like)"/>
    <property type="match status" value="1"/>
</dbReference>
<comment type="caution">
    <text evidence="8">The sequence shown here is derived from an EMBL/GenBank/DDBJ whole genome shotgun (WGS) entry which is preliminary data.</text>
</comment>
<evidence type="ECO:0000256" key="3">
    <source>
        <dbReference type="ARBA" id="ARBA00022777"/>
    </source>
</evidence>
<keyword evidence="1" id="KW-0808">Transferase</keyword>
<proteinExistence type="predicted"/>
<name>A0A5C6MCU6_9PLAN</name>
<dbReference type="InterPro" id="IPR000719">
    <property type="entry name" value="Prot_kinase_dom"/>
</dbReference>
<dbReference type="PROSITE" id="PS00108">
    <property type="entry name" value="PROTEIN_KINASE_ST"/>
    <property type="match status" value="1"/>
</dbReference>
<evidence type="ECO:0000256" key="4">
    <source>
        <dbReference type="ARBA" id="ARBA00022840"/>
    </source>
</evidence>
<dbReference type="Gene3D" id="1.10.510.10">
    <property type="entry name" value="Transferase(Phosphotransferase) domain 1"/>
    <property type="match status" value="1"/>
</dbReference>
<accession>A0A5C6MCU6</accession>
<evidence type="ECO:0000313" key="9">
    <source>
        <dbReference type="Proteomes" id="UP000321083"/>
    </source>
</evidence>
<keyword evidence="6" id="KW-0812">Transmembrane</keyword>
<evidence type="ECO:0000256" key="1">
    <source>
        <dbReference type="ARBA" id="ARBA00022679"/>
    </source>
</evidence>
<dbReference type="InterPro" id="IPR017441">
    <property type="entry name" value="Protein_kinase_ATP_BS"/>
</dbReference>
<reference evidence="8 9" key="2">
    <citation type="submission" date="2019-08" db="EMBL/GenBank/DDBJ databases">
        <authorList>
            <person name="Henke P."/>
        </authorList>
    </citation>
    <scope>NUCLEOTIDE SEQUENCE [LARGE SCALE GENOMIC DNA]</scope>
    <source>
        <strain evidence="8">Phe10_nw2017</strain>
    </source>
</reference>
<evidence type="ECO:0000259" key="7">
    <source>
        <dbReference type="PROSITE" id="PS50011"/>
    </source>
</evidence>
<dbReference type="InterPro" id="IPR011009">
    <property type="entry name" value="Kinase-like_dom_sf"/>
</dbReference>
<dbReference type="PANTHER" id="PTHR43289">
    <property type="entry name" value="MITOGEN-ACTIVATED PROTEIN KINASE KINASE KINASE 20-RELATED"/>
    <property type="match status" value="1"/>
</dbReference>
<dbReference type="AlphaFoldDB" id="A0A5C6MCU6"/>
<keyword evidence="6" id="KW-0472">Membrane</keyword>
<dbReference type="Pfam" id="PF00069">
    <property type="entry name" value="Pkinase"/>
    <property type="match status" value="1"/>
</dbReference>
<dbReference type="PROSITE" id="PS00107">
    <property type="entry name" value="PROTEIN_KINASE_ATP"/>
    <property type="match status" value="1"/>
</dbReference>
<keyword evidence="3 8" id="KW-0418">Kinase</keyword>
<feature type="transmembrane region" description="Helical" evidence="6">
    <location>
        <begin position="47"/>
        <end position="65"/>
    </location>
</feature>
<dbReference type="GO" id="GO:0004674">
    <property type="term" value="F:protein serine/threonine kinase activity"/>
    <property type="evidence" value="ECO:0007669"/>
    <property type="project" value="UniProtKB-KW"/>
</dbReference>
<feature type="binding site" evidence="5">
    <location>
        <position position="459"/>
    </location>
    <ligand>
        <name>ATP</name>
        <dbReference type="ChEBI" id="CHEBI:30616"/>
    </ligand>
</feature>
<dbReference type="Gene3D" id="3.30.200.20">
    <property type="entry name" value="Phosphorylase Kinase, domain 1"/>
    <property type="match status" value="1"/>
</dbReference>
<dbReference type="SMART" id="SM00220">
    <property type="entry name" value="S_TKc"/>
    <property type="match status" value="1"/>
</dbReference>
<dbReference type="CDD" id="cd14014">
    <property type="entry name" value="STKc_PknB_like"/>
    <property type="match status" value="1"/>
</dbReference>
<keyword evidence="9" id="KW-1185">Reference proteome</keyword>
<feature type="transmembrane region" description="Helical" evidence="6">
    <location>
        <begin position="391"/>
        <end position="410"/>
    </location>
</feature>
<feature type="domain" description="Protein kinase" evidence="7">
    <location>
        <begin position="430"/>
        <end position="696"/>
    </location>
</feature>
<reference evidence="8 9" key="1">
    <citation type="submission" date="2019-08" db="EMBL/GenBank/DDBJ databases">
        <title>100 year-old enigma solved: identification of Planctomyces bekefii, the type genus and species of the phylum Planctomycetes.</title>
        <authorList>
            <person name="Svetlana D.N."/>
            <person name="Overmann J."/>
        </authorList>
    </citation>
    <scope>NUCLEOTIDE SEQUENCE [LARGE SCALE GENOMIC DNA]</scope>
    <source>
        <strain evidence="8">Phe10_nw2017</strain>
    </source>
</reference>
<keyword evidence="6" id="KW-1133">Transmembrane helix</keyword>
<dbReference type="PANTHER" id="PTHR43289:SF6">
    <property type="entry name" value="SERINE_THREONINE-PROTEIN KINASE NEKL-3"/>
    <property type="match status" value="1"/>
</dbReference>